<dbReference type="EMBL" id="JHEH01000005">
    <property type="protein sequence ID" value="KEP70718.1"/>
    <property type="molecule type" value="Genomic_DNA"/>
</dbReference>
<reference evidence="2 3" key="1">
    <citation type="submission" date="2014-03" db="EMBL/GenBank/DDBJ databases">
        <title>The draft genome sequence of Thioclava dalianensis DLFJ1-1.</title>
        <authorList>
            <person name="Lai Q."/>
            <person name="Shao Z."/>
        </authorList>
    </citation>
    <scope>NUCLEOTIDE SEQUENCE [LARGE SCALE GENOMIC DNA]</scope>
    <source>
        <strain evidence="2 3">DLFJ1-1</strain>
    </source>
</reference>
<accession>A0A074TP10</accession>
<keyword evidence="3" id="KW-1185">Reference proteome</keyword>
<dbReference type="RefSeq" id="WP_038064022.1">
    <property type="nucleotide sequence ID" value="NZ_FOVB01000002.1"/>
</dbReference>
<evidence type="ECO:0000256" key="1">
    <source>
        <dbReference type="SAM" id="SignalP"/>
    </source>
</evidence>
<dbReference type="AlphaFoldDB" id="A0A074TP10"/>
<comment type="caution">
    <text evidence="2">The sequence shown here is derived from an EMBL/GenBank/DDBJ whole genome shotgun (WGS) entry which is preliminary data.</text>
</comment>
<evidence type="ECO:0000313" key="2">
    <source>
        <dbReference type="EMBL" id="KEP70718.1"/>
    </source>
</evidence>
<proteinExistence type="predicted"/>
<dbReference type="eggNOG" id="ENOG50331TW">
    <property type="taxonomic scope" value="Bacteria"/>
</dbReference>
<dbReference type="Proteomes" id="UP000027725">
    <property type="component" value="Unassembled WGS sequence"/>
</dbReference>
<sequence>MKTIALAIFLAGTLTAGAAAAHDLGYAHSHVMRTKHAHPYAPVVSKPIHIDCYRGPWKETIWDHPQGAFIDDLVNFGYDFANAQAIATTLCKDESLVDNPDGIKAALLNMIAENPPGHSR</sequence>
<gene>
    <name evidence="2" type="ORF">DL1_16485</name>
</gene>
<protein>
    <submittedName>
        <fullName evidence="2">Uncharacterized protein</fullName>
    </submittedName>
</protein>
<dbReference type="OrthoDB" id="7744610at2"/>
<name>A0A074TP10_9RHOB</name>
<feature type="chain" id="PRO_5001700096" evidence="1">
    <location>
        <begin position="22"/>
        <end position="120"/>
    </location>
</feature>
<organism evidence="2 3">
    <name type="scientific">Thioclava dalianensis</name>
    <dbReference type="NCBI Taxonomy" id="1185766"/>
    <lineage>
        <taxon>Bacteria</taxon>
        <taxon>Pseudomonadati</taxon>
        <taxon>Pseudomonadota</taxon>
        <taxon>Alphaproteobacteria</taxon>
        <taxon>Rhodobacterales</taxon>
        <taxon>Paracoccaceae</taxon>
        <taxon>Thioclava</taxon>
    </lineage>
</organism>
<evidence type="ECO:0000313" key="3">
    <source>
        <dbReference type="Proteomes" id="UP000027725"/>
    </source>
</evidence>
<feature type="signal peptide" evidence="1">
    <location>
        <begin position="1"/>
        <end position="21"/>
    </location>
</feature>
<keyword evidence="1" id="KW-0732">Signal</keyword>